<dbReference type="EMBL" id="MFNE01000016">
    <property type="protein sequence ID" value="OGG96328.1"/>
    <property type="molecule type" value="Genomic_DNA"/>
</dbReference>
<proteinExistence type="predicted"/>
<gene>
    <name evidence="3" type="ORF">A2527_02470</name>
</gene>
<evidence type="ECO:0000259" key="2">
    <source>
        <dbReference type="Pfam" id="PF24098"/>
    </source>
</evidence>
<dbReference type="InterPro" id="IPR025209">
    <property type="entry name" value="DUF4209"/>
</dbReference>
<comment type="caution">
    <text evidence="3">The sequence shown here is derived from an EMBL/GenBank/DDBJ whole genome shotgun (WGS) entry which is preliminary data.</text>
</comment>
<evidence type="ECO:0000313" key="3">
    <source>
        <dbReference type="EMBL" id="OGG96328.1"/>
    </source>
</evidence>
<reference evidence="3 4" key="1">
    <citation type="journal article" date="2016" name="Nat. Commun.">
        <title>Thousands of microbial genomes shed light on interconnected biogeochemical processes in an aquifer system.</title>
        <authorList>
            <person name="Anantharaman K."/>
            <person name="Brown C.T."/>
            <person name="Hug L.A."/>
            <person name="Sharon I."/>
            <person name="Castelle C.J."/>
            <person name="Probst A.J."/>
            <person name="Thomas B.C."/>
            <person name="Singh A."/>
            <person name="Wilkins M.J."/>
            <person name="Karaoz U."/>
            <person name="Brodie E.L."/>
            <person name="Williams K.H."/>
            <person name="Hubbard S.S."/>
            <person name="Banfield J.F."/>
        </authorList>
    </citation>
    <scope>NUCLEOTIDE SEQUENCE [LARGE SCALE GENOMIC DNA]</scope>
</reference>
<dbReference type="InterPro" id="IPR055804">
    <property type="entry name" value="DUF7380"/>
</dbReference>
<sequence length="615" mass="69583">MPPIGRYPENLQITNQDFADARLNEILKDKDESSTYTFSNEFAERAKEANSFGRDAQSKVLWLFADACDYALQPSNPKNPFTPKWVFSDKRSILPEDFFEDEIAFFTEVLSLITNPWVKARIADTILVSPHSGGVDCAVEAIDAYLEIPLTPTSWRQGGRQCIERAWQLARKLKKGAGDRANKIESVLIETFKSTENRDGEFLRSLSQMMLESKMGQSEALNIARRLKEVAQAYIKSKSFLEAAEMFQTALGWYECTKDKDNKFKTLAAWAEVVAQDAESRTFGKKTSYSAARGLYEQVIKIYRMIPKSERPKYGVDHKIDQFRTRLKEAGEKAMEEMKQYSTEIDLRELIESSKDSVRGKQLDEALVALVSLYSGVKYSVLRKSAEEQIRDFPLQATLPASIVSSDGRQIGKRPGLQWNIDESEENQMVVHSVVMQHYVMSLQFIAQGRILPALHLIKEEHDITEEYISDIVKNSPIIPSGRVPLVTKALLLGFQLDFATAIHLIAPQIENLVRLALKKSGVHTTTLDSQGIDLENGLSSLMDKPEIEEIFGDDLAFDIRALFCDQFGPNLRNEIAHGLMDYAACQSQASVYAWWLLFKLVYCAFWHENCSGSA</sequence>
<accession>A0A1F6GDZ0</accession>
<evidence type="ECO:0000313" key="4">
    <source>
        <dbReference type="Proteomes" id="UP000178449"/>
    </source>
</evidence>
<protein>
    <submittedName>
        <fullName evidence="3">Uncharacterized protein</fullName>
    </submittedName>
</protein>
<feature type="domain" description="DUF7380" evidence="2">
    <location>
        <begin position="9"/>
        <end position="179"/>
    </location>
</feature>
<organism evidence="3 4">
    <name type="scientific">Candidatus Lambdaproteobacteria bacterium RIFOXYD2_FULL_50_16</name>
    <dbReference type="NCBI Taxonomy" id="1817772"/>
    <lineage>
        <taxon>Bacteria</taxon>
        <taxon>Pseudomonadati</taxon>
        <taxon>Pseudomonadota</taxon>
        <taxon>Candidatus Lambdaproteobacteria</taxon>
    </lineage>
</organism>
<evidence type="ECO:0000259" key="1">
    <source>
        <dbReference type="Pfam" id="PF13910"/>
    </source>
</evidence>
<dbReference type="Pfam" id="PF24098">
    <property type="entry name" value="DUF7380"/>
    <property type="match status" value="1"/>
</dbReference>
<dbReference type="AlphaFoldDB" id="A0A1F6GDZ0"/>
<dbReference type="Proteomes" id="UP000178449">
    <property type="component" value="Unassembled WGS sequence"/>
</dbReference>
<name>A0A1F6GDZ0_9PROT</name>
<feature type="domain" description="DUF4209" evidence="1">
    <location>
        <begin position="510"/>
        <end position="601"/>
    </location>
</feature>
<dbReference type="Pfam" id="PF13910">
    <property type="entry name" value="DUF4209"/>
    <property type="match status" value="1"/>
</dbReference>